<dbReference type="KEGG" id="tvl:FAZ95_01780"/>
<feature type="region of interest" description="Disordered" evidence="1">
    <location>
        <begin position="48"/>
        <end position="68"/>
    </location>
</feature>
<gene>
    <name evidence="2" type="ORF">FAZ95_01780</name>
</gene>
<sequence length="540" mass="58653">MPKRFLQKKQDGHVMKKMVRFRLSLLSACCVAALQGCGGGGGDAGSTNIVDNGQSSSSSSGSNSTNSQLFQADGTVKIADNINRQGISVDHKVTLDDSGKAVAMWLSKHDTRLMSVESDETGQRWNAPQIVGEGWQSDFDIRTNGAGQRVALEQYRRPSESRATLRLYFYSAQKGWSAPVPIANGQTANDPANSDLTVLEDGTATLSIDPSNTMYEEASRIYPDGTRKSLQRVIPLLPSGAPLTWGQWGPLSTVFAVAPRRGEMPSHGYLLWQNDVVSNTPDTGSNVILGALGTFIERPAVTMSATMLYSLPKQKWNSDVGCAKGLLKATSVDDRYAVVLSGGLPSADSTKCVLNATRIARFAQSNNVKNDALSARDASVEWAQLMTDENGNSLVVWREKTDDFRTPRYMWSQSVAYGNWTTPANISSSIDFGNSTLSRLAIKMNDKGQAVLAYTMDGLDPNGRRTIFQRSVAYGRFDFQHGWSPVTQIARTAGISDDPIRLDAAINSTGNAVVTYQFRNCDITQNVNDCSVSSLFAYAL</sequence>
<evidence type="ECO:0008006" key="4">
    <source>
        <dbReference type="Google" id="ProtNLM"/>
    </source>
</evidence>
<dbReference type="OrthoDB" id="9152679at2"/>
<reference evidence="2 3" key="1">
    <citation type="submission" date="2019-05" db="EMBL/GenBank/DDBJ databases">
        <title>Burkholderia sp. DHOD12, isolated from subtropical forest soil.</title>
        <authorList>
            <person name="Gao Z.-H."/>
            <person name="Qiu L.-H."/>
        </authorList>
    </citation>
    <scope>NUCLEOTIDE SEQUENCE [LARGE SCALE GENOMIC DNA]</scope>
    <source>
        <strain evidence="2 3">DHOD12</strain>
    </source>
</reference>
<evidence type="ECO:0000256" key="1">
    <source>
        <dbReference type="SAM" id="MobiDB-lite"/>
    </source>
</evidence>
<organism evidence="2 3">
    <name type="scientific">Trinickia violacea</name>
    <dbReference type="NCBI Taxonomy" id="2571746"/>
    <lineage>
        <taxon>Bacteria</taxon>
        <taxon>Pseudomonadati</taxon>
        <taxon>Pseudomonadota</taxon>
        <taxon>Betaproteobacteria</taxon>
        <taxon>Burkholderiales</taxon>
        <taxon>Burkholderiaceae</taxon>
        <taxon>Trinickia</taxon>
    </lineage>
</organism>
<dbReference type="AlphaFoldDB" id="A0A4P8IMG0"/>
<dbReference type="RefSeq" id="WP_137330865.1">
    <property type="nucleotide sequence ID" value="NZ_CP040077.1"/>
</dbReference>
<evidence type="ECO:0000313" key="2">
    <source>
        <dbReference type="EMBL" id="QCP48023.1"/>
    </source>
</evidence>
<accession>A0A4P8IMG0</accession>
<feature type="compositionally biased region" description="Low complexity" evidence="1">
    <location>
        <begin position="52"/>
        <end position="68"/>
    </location>
</feature>
<dbReference type="EMBL" id="CP040077">
    <property type="protein sequence ID" value="QCP48023.1"/>
    <property type="molecule type" value="Genomic_DNA"/>
</dbReference>
<proteinExistence type="predicted"/>
<dbReference type="Proteomes" id="UP000298656">
    <property type="component" value="Chromosome 1"/>
</dbReference>
<evidence type="ECO:0000313" key="3">
    <source>
        <dbReference type="Proteomes" id="UP000298656"/>
    </source>
</evidence>
<protein>
    <recommendedName>
        <fullName evidence="4">Exo-alpha-sialidase</fullName>
    </recommendedName>
</protein>
<keyword evidence="3" id="KW-1185">Reference proteome</keyword>
<name>A0A4P8IMG0_9BURK</name>